<sequence length="519" mass="58271">MRVISVAVVGALLLLLLLAALPRRAWARAAASLSPHALPDTRHGPRRPGAEGGEGVLAHAAEGGLLPLEGREQRPAASHPHGPLHPHQEAPDHRLAEDTDEEADDDDEDEDEDDEEQDVEWSAEDLEVIKQKILDGLGLTTPPLRSQANITKEEYDMAYSEYLRLVEEERNRFPDTYLGEEEEDDSEEDEEEEEEEEDEDDEEEEEEEETTNSASYRFYSTGVTQHRRKRGRRSTQGAGQVVHFHVAVPVRRVYHHAHDVKQATCRLWKTGVALQDTASAAAPASVAVSVYQMSQTSRRRRRKKQQARPVLLQTLNVTAAGDEWLSVDVTQAVRDWVRAPREDAGVLVRCPDCAAAGVTIHTGAAASNTTHVPTLDVVTELPAGRRAKRSTQLSRATRAKWRKRGDCRDMNLSGRRRRSNCCRRSMKVRFKDLPDFEFIESPNEFDAFYCSGRCPPRYNPANEHALLQSLLKLQHKKKIPRPCCAPTALRGLHILHLTKEGRITTTYWDDMIVTACGCA</sequence>
<comment type="caution">
    <text evidence="10">The sequence shown here is derived from an EMBL/GenBank/DDBJ whole genome shotgun (WGS) entry which is preliminary data.</text>
</comment>
<feature type="chain" id="PRO_5043912007" description="TGF-beta family profile domain-containing protein" evidence="8">
    <location>
        <begin position="28"/>
        <end position="519"/>
    </location>
</feature>
<dbReference type="Gene3D" id="2.60.120.970">
    <property type="match status" value="1"/>
</dbReference>
<evidence type="ECO:0000256" key="7">
    <source>
        <dbReference type="SAM" id="MobiDB-lite"/>
    </source>
</evidence>
<evidence type="ECO:0000256" key="3">
    <source>
        <dbReference type="ARBA" id="ARBA00022525"/>
    </source>
</evidence>
<feature type="domain" description="TGF-beta family profile" evidence="9">
    <location>
        <begin position="395"/>
        <end position="519"/>
    </location>
</feature>
<comment type="similarity">
    <text evidence="2 6">Belongs to the TGF-beta family.</text>
</comment>
<organism evidence="10 11">
    <name type="scientific">Scylla paramamosain</name>
    <name type="common">Mud crab</name>
    <dbReference type="NCBI Taxonomy" id="85552"/>
    <lineage>
        <taxon>Eukaryota</taxon>
        <taxon>Metazoa</taxon>
        <taxon>Ecdysozoa</taxon>
        <taxon>Arthropoda</taxon>
        <taxon>Crustacea</taxon>
        <taxon>Multicrustacea</taxon>
        <taxon>Malacostraca</taxon>
        <taxon>Eumalacostraca</taxon>
        <taxon>Eucarida</taxon>
        <taxon>Decapoda</taxon>
        <taxon>Pleocyemata</taxon>
        <taxon>Brachyura</taxon>
        <taxon>Eubrachyura</taxon>
        <taxon>Portunoidea</taxon>
        <taxon>Portunidae</taxon>
        <taxon>Portuninae</taxon>
        <taxon>Scylla</taxon>
    </lineage>
</organism>
<dbReference type="GO" id="GO:0005125">
    <property type="term" value="F:cytokine activity"/>
    <property type="evidence" value="ECO:0007669"/>
    <property type="project" value="TreeGrafter"/>
</dbReference>
<feature type="compositionally biased region" description="Basic and acidic residues" evidence="7">
    <location>
        <begin position="86"/>
        <end position="97"/>
    </location>
</feature>
<feature type="compositionally biased region" description="Acidic residues" evidence="7">
    <location>
        <begin position="98"/>
        <end position="123"/>
    </location>
</feature>
<dbReference type="InterPro" id="IPR029034">
    <property type="entry name" value="Cystine-knot_cytokine"/>
</dbReference>
<dbReference type="PROSITE" id="PS00250">
    <property type="entry name" value="TGF_BETA_1"/>
    <property type="match status" value="1"/>
</dbReference>
<dbReference type="GO" id="GO:0005615">
    <property type="term" value="C:extracellular space"/>
    <property type="evidence" value="ECO:0007669"/>
    <property type="project" value="TreeGrafter"/>
</dbReference>
<feature type="region of interest" description="Disordered" evidence="7">
    <location>
        <begin position="73"/>
        <end position="123"/>
    </location>
</feature>
<dbReference type="PANTHER" id="PTHR11848:SF119">
    <property type="entry name" value="TGF-BETA FAMILY PROFILE DOMAIN-CONTAINING PROTEIN"/>
    <property type="match status" value="1"/>
</dbReference>
<keyword evidence="8" id="KW-0732">Signal</keyword>
<dbReference type="SMART" id="SM00204">
    <property type="entry name" value="TGFB"/>
    <property type="match status" value="1"/>
</dbReference>
<protein>
    <recommendedName>
        <fullName evidence="9">TGF-beta family profile domain-containing protein</fullName>
    </recommendedName>
</protein>
<accession>A0AAW0SSY5</accession>
<feature type="region of interest" description="Disordered" evidence="7">
    <location>
        <begin position="171"/>
        <end position="238"/>
    </location>
</feature>
<evidence type="ECO:0000256" key="8">
    <source>
        <dbReference type="SAM" id="SignalP"/>
    </source>
</evidence>
<keyword evidence="4 6" id="KW-0339">Growth factor</keyword>
<gene>
    <name evidence="10" type="ORF">O3P69_011168</name>
</gene>
<dbReference type="PROSITE" id="PS51362">
    <property type="entry name" value="TGF_BETA_2"/>
    <property type="match status" value="1"/>
</dbReference>
<proteinExistence type="inferred from homology"/>
<name>A0AAW0SSY5_SCYPA</name>
<dbReference type="AlphaFoldDB" id="A0AAW0SSY5"/>
<dbReference type="PANTHER" id="PTHR11848">
    <property type="entry name" value="TGF-BETA FAMILY"/>
    <property type="match status" value="1"/>
</dbReference>
<keyword evidence="5" id="KW-1015">Disulfide bond</keyword>
<keyword evidence="11" id="KW-1185">Reference proteome</keyword>
<keyword evidence="3" id="KW-0964">Secreted</keyword>
<dbReference type="Proteomes" id="UP001487740">
    <property type="component" value="Unassembled WGS sequence"/>
</dbReference>
<evidence type="ECO:0000313" key="10">
    <source>
        <dbReference type="EMBL" id="KAK8378470.1"/>
    </source>
</evidence>
<evidence type="ECO:0000256" key="5">
    <source>
        <dbReference type="ARBA" id="ARBA00023157"/>
    </source>
</evidence>
<evidence type="ECO:0000256" key="4">
    <source>
        <dbReference type="ARBA" id="ARBA00023030"/>
    </source>
</evidence>
<dbReference type="InterPro" id="IPR015615">
    <property type="entry name" value="TGF-beta-rel"/>
</dbReference>
<evidence type="ECO:0000256" key="6">
    <source>
        <dbReference type="RuleBase" id="RU000354"/>
    </source>
</evidence>
<dbReference type="InterPro" id="IPR017948">
    <property type="entry name" value="TGFb_CS"/>
</dbReference>
<dbReference type="Gene3D" id="2.10.90.10">
    <property type="entry name" value="Cystine-knot cytokines"/>
    <property type="match status" value="1"/>
</dbReference>
<feature type="compositionally biased region" description="Acidic residues" evidence="7">
    <location>
        <begin position="178"/>
        <end position="210"/>
    </location>
</feature>
<dbReference type="InterPro" id="IPR001111">
    <property type="entry name" value="TGF-b_propeptide"/>
</dbReference>
<dbReference type="InterPro" id="IPR001839">
    <property type="entry name" value="TGF-b_C"/>
</dbReference>
<dbReference type="EMBL" id="JARAKH010000045">
    <property type="protein sequence ID" value="KAK8378470.1"/>
    <property type="molecule type" value="Genomic_DNA"/>
</dbReference>
<dbReference type="Pfam" id="PF00019">
    <property type="entry name" value="TGF_beta"/>
    <property type="match status" value="1"/>
</dbReference>
<comment type="subcellular location">
    <subcellularLocation>
        <location evidence="1">Secreted</location>
    </subcellularLocation>
</comment>
<evidence type="ECO:0000259" key="9">
    <source>
        <dbReference type="PROSITE" id="PS51362"/>
    </source>
</evidence>
<evidence type="ECO:0000256" key="2">
    <source>
        <dbReference type="ARBA" id="ARBA00006656"/>
    </source>
</evidence>
<dbReference type="GO" id="GO:0008083">
    <property type="term" value="F:growth factor activity"/>
    <property type="evidence" value="ECO:0007669"/>
    <property type="project" value="UniProtKB-KW"/>
</dbReference>
<feature type="signal peptide" evidence="8">
    <location>
        <begin position="1"/>
        <end position="27"/>
    </location>
</feature>
<evidence type="ECO:0000313" key="11">
    <source>
        <dbReference type="Proteomes" id="UP001487740"/>
    </source>
</evidence>
<reference evidence="10 11" key="1">
    <citation type="submission" date="2023-03" db="EMBL/GenBank/DDBJ databases">
        <title>High-quality genome of Scylla paramamosain provides insights in environmental adaptation.</title>
        <authorList>
            <person name="Zhang L."/>
        </authorList>
    </citation>
    <scope>NUCLEOTIDE SEQUENCE [LARGE SCALE GENOMIC DNA]</scope>
    <source>
        <strain evidence="10">LZ_2023a</strain>
        <tissue evidence="10">Muscle</tissue>
    </source>
</reference>
<dbReference type="Pfam" id="PF00688">
    <property type="entry name" value="TGFb_propeptide"/>
    <property type="match status" value="1"/>
</dbReference>
<evidence type="ECO:0000256" key="1">
    <source>
        <dbReference type="ARBA" id="ARBA00004613"/>
    </source>
</evidence>
<dbReference type="SUPFAM" id="SSF57501">
    <property type="entry name" value="Cystine-knot cytokines"/>
    <property type="match status" value="1"/>
</dbReference>